<accession>A0A426U3Q6</accession>
<reference evidence="8 9" key="1">
    <citation type="submission" date="2018-12" db="EMBL/GenBank/DDBJ databases">
        <title>Genome Sequence of Candidatus Viridilinea halotolerans isolated from saline sulfide-rich spring.</title>
        <authorList>
            <person name="Grouzdev D.S."/>
            <person name="Burganskaya E.I."/>
            <person name="Krutkina M.S."/>
            <person name="Sukhacheva M.V."/>
            <person name="Gorlenko V.M."/>
        </authorList>
    </citation>
    <scope>NUCLEOTIDE SEQUENCE [LARGE SCALE GENOMIC DNA]</scope>
    <source>
        <strain evidence="8">Chok-6</strain>
    </source>
</reference>
<organism evidence="8 9">
    <name type="scientific">Candidatus Viridilinea halotolerans</name>
    <dbReference type="NCBI Taxonomy" id="2491704"/>
    <lineage>
        <taxon>Bacteria</taxon>
        <taxon>Bacillati</taxon>
        <taxon>Chloroflexota</taxon>
        <taxon>Chloroflexia</taxon>
        <taxon>Chloroflexales</taxon>
        <taxon>Chloroflexineae</taxon>
        <taxon>Oscillochloridaceae</taxon>
        <taxon>Candidatus Viridilinea</taxon>
    </lineage>
</organism>
<evidence type="ECO:0000313" key="8">
    <source>
        <dbReference type="EMBL" id="RRR74481.1"/>
    </source>
</evidence>
<evidence type="ECO:0000256" key="1">
    <source>
        <dbReference type="ARBA" id="ARBA00008172"/>
    </source>
</evidence>
<evidence type="ECO:0000313" key="9">
    <source>
        <dbReference type="Proteomes" id="UP000280307"/>
    </source>
</evidence>
<evidence type="ECO:0000256" key="4">
    <source>
        <dbReference type="ARBA" id="ARBA00022759"/>
    </source>
</evidence>
<dbReference type="InterPro" id="IPR009614">
    <property type="entry name" value="YoeB_toxin"/>
</dbReference>
<dbReference type="AlphaFoldDB" id="A0A426U3Q6"/>
<evidence type="ECO:0000256" key="3">
    <source>
        <dbReference type="ARBA" id="ARBA00022722"/>
    </source>
</evidence>
<protein>
    <recommendedName>
        <fullName evidence="7">Endoribonuclease YoeB</fullName>
    </recommendedName>
    <alternativeName>
        <fullName evidence="6">Putative mRNA interferase YoeB</fullName>
    </alternativeName>
</protein>
<keyword evidence="4" id="KW-0255">Endonuclease</keyword>
<name>A0A426U3Q6_9CHLR</name>
<dbReference type="PANTHER" id="PTHR38039:SF1">
    <property type="entry name" value="TOXIN YOEB"/>
    <property type="match status" value="1"/>
</dbReference>
<dbReference type="SUPFAM" id="SSF143011">
    <property type="entry name" value="RelE-like"/>
    <property type="match status" value="1"/>
</dbReference>
<dbReference type="GO" id="GO:0004519">
    <property type="term" value="F:endonuclease activity"/>
    <property type="evidence" value="ECO:0007669"/>
    <property type="project" value="UniProtKB-KW"/>
</dbReference>
<proteinExistence type="inferred from homology"/>
<keyword evidence="3" id="KW-0540">Nuclease</keyword>
<dbReference type="GO" id="GO:0045892">
    <property type="term" value="P:negative regulation of DNA-templated transcription"/>
    <property type="evidence" value="ECO:0007669"/>
    <property type="project" value="TreeGrafter"/>
</dbReference>
<keyword evidence="5" id="KW-0378">Hydrolase</keyword>
<dbReference type="Proteomes" id="UP000280307">
    <property type="component" value="Unassembled WGS sequence"/>
</dbReference>
<dbReference type="EMBL" id="RSAS01000270">
    <property type="protein sequence ID" value="RRR74481.1"/>
    <property type="molecule type" value="Genomic_DNA"/>
</dbReference>
<dbReference type="Pfam" id="PF06769">
    <property type="entry name" value="YoeB_toxin"/>
    <property type="match status" value="1"/>
</dbReference>
<dbReference type="NCBIfam" id="TIGR02116">
    <property type="entry name" value="toxin_Txe_YoeB"/>
    <property type="match status" value="1"/>
</dbReference>
<evidence type="ECO:0000256" key="7">
    <source>
        <dbReference type="ARBA" id="ARBA00050056"/>
    </source>
</evidence>
<comment type="caution">
    <text evidence="8">The sequence shown here is derived from an EMBL/GenBank/DDBJ whole genome shotgun (WGS) entry which is preliminary data.</text>
</comment>
<gene>
    <name evidence="8" type="ORF">EI684_06965</name>
</gene>
<dbReference type="Gene3D" id="3.30.2310.20">
    <property type="entry name" value="RelE-like"/>
    <property type="match status" value="1"/>
</dbReference>
<comment type="similarity">
    <text evidence="1">Belongs to the YoeB family.</text>
</comment>
<sequence length="91" mass="10947">MESKVYYAVFQSEFQEDLRYWVHVDRQVAEQIMTMVEAIVRDPTCSLGQPQLLNHLSPAVWARIITQEHRLVYLLGEQRIDFLQARYHQRR</sequence>
<dbReference type="PANTHER" id="PTHR38039">
    <property type="entry name" value="TOXIN YOEB"/>
    <property type="match status" value="1"/>
</dbReference>
<evidence type="ECO:0000256" key="5">
    <source>
        <dbReference type="ARBA" id="ARBA00022801"/>
    </source>
</evidence>
<evidence type="ECO:0000256" key="6">
    <source>
        <dbReference type="ARBA" id="ARBA00030388"/>
    </source>
</evidence>
<dbReference type="GO" id="GO:0006401">
    <property type="term" value="P:RNA catabolic process"/>
    <property type="evidence" value="ECO:0007669"/>
    <property type="project" value="InterPro"/>
</dbReference>
<evidence type="ECO:0000256" key="2">
    <source>
        <dbReference type="ARBA" id="ARBA00022649"/>
    </source>
</evidence>
<dbReference type="InterPro" id="IPR035093">
    <property type="entry name" value="RelE/ParE_toxin_dom_sf"/>
</dbReference>
<keyword evidence="2" id="KW-1277">Toxin-antitoxin system</keyword>
<dbReference type="GO" id="GO:0016787">
    <property type="term" value="F:hydrolase activity"/>
    <property type="evidence" value="ECO:0007669"/>
    <property type="project" value="UniProtKB-KW"/>
</dbReference>